<comment type="function">
    <text evidence="1">Essential for recycling GMP and indirectly, cGMP.</text>
</comment>
<keyword evidence="8 13" id="KW-0418">Kinase</keyword>
<dbReference type="EC" id="2.7.4.8" evidence="4"/>
<comment type="subcellular location">
    <subcellularLocation>
        <location evidence="2">Cytoplasm</location>
    </subcellularLocation>
</comment>
<evidence type="ECO:0000259" key="12">
    <source>
        <dbReference type="PROSITE" id="PS50052"/>
    </source>
</evidence>
<dbReference type="Proteomes" id="UP000464317">
    <property type="component" value="Chromosome"/>
</dbReference>
<evidence type="ECO:0000256" key="11">
    <source>
        <dbReference type="ARBA" id="ARBA00048594"/>
    </source>
</evidence>
<dbReference type="RefSeq" id="WP_161552978.1">
    <property type="nucleotide sequence ID" value="NZ_AP022325.1"/>
</dbReference>
<evidence type="ECO:0000256" key="7">
    <source>
        <dbReference type="ARBA" id="ARBA00022741"/>
    </source>
</evidence>
<dbReference type="GO" id="GO:0004385">
    <property type="term" value="F:GMP kinase activity"/>
    <property type="evidence" value="ECO:0007669"/>
    <property type="project" value="UniProtKB-EC"/>
</dbReference>
<evidence type="ECO:0000256" key="10">
    <source>
        <dbReference type="ARBA" id="ARBA00030128"/>
    </source>
</evidence>
<feature type="domain" description="Guanylate kinase-like" evidence="12">
    <location>
        <begin position="9"/>
        <end position="196"/>
    </location>
</feature>
<keyword evidence="9" id="KW-0067">ATP-binding</keyword>
<comment type="similarity">
    <text evidence="3">Belongs to the guanylate kinase family.</text>
</comment>
<dbReference type="PANTHER" id="PTHR23117:SF13">
    <property type="entry name" value="GUANYLATE KINASE"/>
    <property type="match status" value="1"/>
</dbReference>
<dbReference type="GO" id="GO:0005524">
    <property type="term" value="F:ATP binding"/>
    <property type="evidence" value="ECO:0007669"/>
    <property type="project" value="UniProtKB-KW"/>
</dbReference>
<dbReference type="KEGG" id="mfel:JPM2_1550"/>
<dbReference type="FunFam" id="3.30.63.10:FF:000002">
    <property type="entry name" value="Guanylate kinase 1"/>
    <property type="match status" value="1"/>
</dbReference>
<evidence type="ECO:0000256" key="9">
    <source>
        <dbReference type="ARBA" id="ARBA00022840"/>
    </source>
</evidence>
<protein>
    <recommendedName>
        <fullName evidence="5">Guanylate kinase</fullName>
        <ecNumber evidence="4">2.7.4.8</ecNumber>
    </recommendedName>
    <alternativeName>
        <fullName evidence="10">GMP kinase</fullName>
    </alternativeName>
</protein>
<dbReference type="InterPro" id="IPR008144">
    <property type="entry name" value="Guanylate_kin-like_dom"/>
</dbReference>
<evidence type="ECO:0000256" key="5">
    <source>
        <dbReference type="ARBA" id="ARBA00016296"/>
    </source>
</evidence>
<dbReference type="Gene3D" id="3.40.50.300">
    <property type="entry name" value="P-loop containing nucleotide triphosphate hydrolases"/>
    <property type="match status" value="1"/>
</dbReference>
<dbReference type="CDD" id="cd00071">
    <property type="entry name" value="GMPK"/>
    <property type="match status" value="1"/>
</dbReference>
<reference evidence="13 14" key="1">
    <citation type="submission" date="2020-01" db="EMBL/GenBank/DDBJ databases">
        <title>Complete genome sequence of Mycoplasma felis strain Myco-2.</title>
        <authorList>
            <person name="Kinoshita Y."/>
            <person name="Niwa H."/>
            <person name="Uchida-Fujii E."/>
            <person name="Nukada T."/>
        </authorList>
    </citation>
    <scope>NUCLEOTIDE SEQUENCE [LARGE SCALE GENOMIC DNA]</scope>
    <source>
        <strain evidence="13 14">Myco-2</strain>
    </source>
</reference>
<dbReference type="SMART" id="SM00072">
    <property type="entry name" value="GuKc"/>
    <property type="match status" value="1"/>
</dbReference>
<dbReference type="SUPFAM" id="SSF52540">
    <property type="entry name" value="P-loop containing nucleoside triphosphate hydrolases"/>
    <property type="match status" value="1"/>
</dbReference>
<dbReference type="EMBL" id="AP022325">
    <property type="protein sequence ID" value="BBU47462.1"/>
    <property type="molecule type" value="Genomic_DNA"/>
</dbReference>
<evidence type="ECO:0000256" key="4">
    <source>
        <dbReference type="ARBA" id="ARBA00012961"/>
    </source>
</evidence>
<gene>
    <name evidence="13" type="primary">gmk</name>
    <name evidence="13" type="ORF">JPM2_1550</name>
</gene>
<dbReference type="InterPro" id="IPR020590">
    <property type="entry name" value="Guanylate_kinase_CS"/>
</dbReference>
<accession>A0A809RT19</accession>
<dbReference type="InterPro" id="IPR001270">
    <property type="entry name" value="ClpA/B"/>
</dbReference>
<dbReference type="NCBIfam" id="TIGR03263">
    <property type="entry name" value="guanyl_kin"/>
    <property type="match status" value="1"/>
</dbReference>
<proteinExistence type="inferred from homology"/>
<dbReference type="InterPro" id="IPR008145">
    <property type="entry name" value="GK/Ca_channel_bsu"/>
</dbReference>
<dbReference type="PANTHER" id="PTHR23117">
    <property type="entry name" value="GUANYLATE KINASE-RELATED"/>
    <property type="match status" value="1"/>
</dbReference>
<keyword evidence="6" id="KW-0808">Transferase</keyword>
<sequence length="203" mass="23455">MTNNINIKQPIIIFSGPSGVGKGTIEKLLFNFKELNLALSCSATTRKPRPGEINGKDYHFLDVDTFRDKIKKYKFIEFSYHLNNYYGTLYSELEKIHQNKQVPILEIETTGAKQIISKFSVQELQEKYNLITIFVCPPSIEDLKSRIIARGSEDNETLKDRLKKAETELMDSIIFKYRITNDLPERAAQEIRNILHIELGIKN</sequence>
<dbReference type="InterPro" id="IPR027417">
    <property type="entry name" value="P-loop_NTPase"/>
</dbReference>
<keyword evidence="7" id="KW-0547">Nucleotide-binding</keyword>
<comment type="catalytic activity">
    <reaction evidence="11">
        <text>GMP + ATP = GDP + ADP</text>
        <dbReference type="Rhea" id="RHEA:20780"/>
        <dbReference type="ChEBI" id="CHEBI:30616"/>
        <dbReference type="ChEBI" id="CHEBI:58115"/>
        <dbReference type="ChEBI" id="CHEBI:58189"/>
        <dbReference type="ChEBI" id="CHEBI:456216"/>
        <dbReference type="EC" id="2.7.4.8"/>
    </reaction>
</comment>
<keyword evidence="14" id="KW-1185">Reference proteome</keyword>
<dbReference type="Pfam" id="PF00625">
    <property type="entry name" value="Guanylate_kin"/>
    <property type="match status" value="1"/>
</dbReference>
<evidence type="ECO:0000256" key="3">
    <source>
        <dbReference type="ARBA" id="ARBA00005790"/>
    </source>
</evidence>
<dbReference type="AlphaFoldDB" id="A0A809RT19"/>
<dbReference type="GO" id="GO:0005829">
    <property type="term" value="C:cytosol"/>
    <property type="evidence" value="ECO:0007669"/>
    <property type="project" value="TreeGrafter"/>
</dbReference>
<dbReference type="InterPro" id="IPR017665">
    <property type="entry name" value="Guanylate_kinase"/>
</dbReference>
<evidence type="ECO:0000313" key="13">
    <source>
        <dbReference type="EMBL" id="BBU47462.1"/>
    </source>
</evidence>
<organism evidence="13 14">
    <name type="scientific">Mycoplasmopsis felis</name>
    <dbReference type="NCBI Taxonomy" id="33923"/>
    <lineage>
        <taxon>Bacteria</taxon>
        <taxon>Bacillati</taxon>
        <taxon>Mycoplasmatota</taxon>
        <taxon>Mycoplasmoidales</taxon>
        <taxon>Metamycoplasmataceae</taxon>
        <taxon>Mycoplasmopsis</taxon>
    </lineage>
</organism>
<dbReference type="PROSITE" id="PS00856">
    <property type="entry name" value="GUANYLATE_KINASE_1"/>
    <property type="match status" value="1"/>
</dbReference>
<dbReference type="PRINTS" id="PR00300">
    <property type="entry name" value="CLPPROTEASEA"/>
</dbReference>
<evidence type="ECO:0000256" key="1">
    <source>
        <dbReference type="ARBA" id="ARBA00003531"/>
    </source>
</evidence>
<name>A0A809RT19_9BACT</name>
<dbReference type="Gene3D" id="3.30.63.10">
    <property type="entry name" value="Guanylate Kinase phosphate binding domain"/>
    <property type="match status" value="1"/>
</dbReference>
<evidence type="ECO:0000313" key="14">
    <source>
        <dbReference type="Proteomes" id="UP000464317"/>
    </source>
</evidence>
<evidence type="ECO:0000256" key="8">
    <source>
        <dbReference type="ARBA" id="ARBA00022777"/>
    </source>
</evidence>
<evidence type="ECO:0000256" key="2">
    <source>
        <dbReference type="ARBA" id="ARBA00004496"/>
    </source>
</evidence>
<evidence type="ECO:0000256" key="6">
    <source>
        <dbReference type="ARBA" id="ARBA00022679"/>
    </source>
</evidence>
<dbReference type="PROSITE" id="PS50052">
    <property type="entry name" value="GUANYLATE_KINASE_2"/>
    <property type="match status" value="1"/>
</dbReference>